<dbReference type="GO" id="GO:0006935">
    <property type="term" value="P:chemotaxis"/>
    <property type="evidence" value="ECO:0007669"/>
    <property type="project" value="InterPro"/>
</dbReference>
<reference evidence="2" key="1">
    <citation type="journal article" date="2015" name="Proc. Natl. Acad. Sci. U.S.A.">
        <title>Networks of energetic and metabolic interactions define dynamics in microbial communities.</title>
        <authorList>
            <person name="Embree M."/>
            <person name="Liu J.K."/>
            <person name="Al-Bassam M.M."/>
            <person name="Zengler K."/>
        </authorList>
    </citation>
    <scope>NUCLEOTIDE SEQUENCE</scope>
</reference>
<dbReference type="GO" id="GO:0005829">
    <property type="term" value="C:cytosol"/>
    <property type="evidence" value="ECO:0007669"/>
    <property type="project" value="TreeGrafter"/>
</dbReference>
<evidence type="ECO:0000259" key="1">
    <source>
        <dbReference type="PROSITE" id="PS50851"/>
    </source>
</evidence>
<feature type="domain" description="CheW-like" evidence="1">
    <location>
        <begin position="1"/>
        <end position="143"/>
    </location>
</feature>
<evidence type="ECO:0000313" key="2">
    <source>
        <dbReference type="EMBL" id="KUG27521.1"/>
    </source>
</evidence>
<dbReference type="Gene3D" id="2.40.50.180">
    <property type="entry name" value="CheA-289, Domain 4"/>
    <property type="match status" value="1"/>
</dbReference>
<dbReference type="Pfam" id="PF01584">
    <property type="entry name" value="CheW"/>
    <property type="match status" value="1"/>
</dbReference>
<dbReference type="PANTHER" id="PTHR22617:SF43">
    <property type="entry name" value="PROTEIN PILI"/>
    <property type="match status" value="1"/>
</dbReference>
<comment type="caution">
    <text evidence="2">The sequence shown here is derived from an EMBL/GenBank/DDBJ whole genome shotgun (WGS) entry which is preliminary data.</text>
</comment>
<dbReference type="InterPro" id="IPR036061">
    <property type="entry name" value="CheW-like_dom_sf"/>
</dbReference>
<organism evidence="2">
    <name type="scientific">hydrocarbon metagenome</name>
    <dbReference type="NCBI Taxonomy" id="938273"/>
    <lineage>
        <taxon>unclassified sequences</taxon>
        <taxon>metagenomes</taxon>
        <taxon>ecological metagenomes</taxon>
    </lineage>
</organism>
<sequence length="157" mass="16877">MLFVVFSAEGNRYALPAGCVREIIPMVVLREFPDAPPYVRGIMVYRGEVAPVIDLTVLVAGRASRRLLSTRIIVTDYEGPDGATHALGLVGEQVTDTAMTTAEAIREPGIEVSGAPYLTGVFLDRQGLVQVVDPARILPQALRDVLFAIPPETSDAS</sequence>
<dbReference type="InterPro" id="IPR002545">
    <property type="entry name" value="CheW-lke_dom"/>
</dbReference>
<name>A0A0W8G3A2_9ZZZZ</name>
<dbReference type="AlphaFoldDB" id="A0A0W8G3A2"/>
<accession>A0A0W8G3A2</accession>
<dbReference type="Gene3D" id="2.30.30.40">
    <property type="entry name" value="SH3 Domains"/>
    <property type="match status" value="1"/>
</dbReference>
<dbReference type="PROSITE" id="PS50851">
    <property type="entry name" value="CHEW"/>
    <property type="match status" value="1"/>
</dbReference>
<dbReference type="EMBL" id="LNQE01000320">
    <property type="protein sequence ID" value="KUG27521.1"/>
    <property type="molecule type" value="Genomic_DNA"/>
</dbReference>
<gene>
    <name evidence="2" type="ORF">ASZ90_002621</name>
</gene>
<dbReference type="SMART" id="SM00260">
    <property type="entry name" value="CheW"/>
    <property type="match status" value="1"/>
</dbReference>
<protein>
    <submittedName>
        <fullName evidence="2">Chemotaxis signal transduction protein</fullName>
    </submittedName>
</protein>
<dbReference type="InterPro" id="IPR039315">
    <property type="entry name" value="CheW"/>
</dbReference>
<dbReference type="GO" id="GO:0007165">
    <property type="term" value="P:signal transduction"/>
    <property type="evidence" value="ECO:0007669"/>
    <property type="project" value="InterPro"/>
</dbReference>
<dbReference type="SUPFAM" id="SSF50341">
    <property type="entry name" value="CheW-like"/>
    <property type="match status" value="1"/>
</dbReference>
<proteinExistence type="predicted"/>
<dbReference type="PANTHER" id="PTHR22617">
    <property type="entry name" value="CHEMOTAXIS SENSOR HISTIDINE KINASE-RELATED"/>
    <property type="match status" value="1"/>
</dbReference>